<reference evidence="1 2" key="1">
    <citation type="journal article" date="2019" name="Int. J. Syst. Evol. Microbiol.">
        <title>The Global Catalogue of Microorganisms (GCM) 10K type strain sequencing project: providing services to taxonomists for standard genome sequencing and annotation.</title>
        <authorList>
            <consortium name="The Broad Institute Genomics Platform"/>
            <consortium name="The Broad Institute Genome Sequencing Center for Infectious Disease"/>
            <person name="Wu L."/>
            <person name="Ma J."/>
        </authorList>
    </citation>
    <scope>NUCLEOTIDE SEQUENCE [LARGE SCALE GENOMIC DNA]</scope>
    <source>
        <strain evidence="1 2">JCM 13850</strain>
    </source>
</reference>
<dbReference type="Proteomes" id="UP001501020">
    <property type="component" value="Unassembled WGS sequence"/>
</dbReference>
<dbReference type="EMBL" id="BAAAMR010000060">
    <property type="protein sequence ID" value="GAA2152661.1"/>
    <property type="molecule type" value="Genomic_DNA"/>
</dbReference>
<keyword evidence="2" id="KW-1185">Reference proteome</keyword>
<evidence type="ECO:0000313" key="2">
    <source>
        <dbReference type="Proteomes" id="UP001501020"/>
    </source>
</evidence>
<name>A0ABN3A2N3_9ACTN</name>
<dbReference type="Gene3D" id="3.30.530.20">
    <property type="match status" value="1"/>
</dbReference>
<evidence type="ECO:0008006" key="3">
    <source>
        <dbReference type="Google" id="ProtNLM"/>
    </source>
</evidence>
<proteinExistence type="predicted"/>
<evidence type="ECO:0000313" key="1">
    <source>
        <dbReference type="EMBL" id="GAA2152661.1"/>
    </source>
</evidence>
<comment type="caution">
    <text evidence="1">The sequence shown here is derived from an EMBL/GenBank/DDBJ whole genome shotgun (WGS) entry which is preliminary data.</text>
</comment>
<protein>
    <recommendedName>
        <fullName evidence="3">SRPBCC family protein</fullName>
    </recommendedName>
</protein>
<dbReference type="InterPro" id="IPR023393">
    <property type="entry name" value="START-like_dom_sf"/>
</dbReference>
<sequence length="71" mass="7660">MPRAYASAVLNATADEVWAYLRVAPVTGTGQALVEWWGEFSADPGDEEAMDKTLSHGIYATGLDALARRFA</sequence>
<organism evidence="1 2">
    <name type="scientific">Actinomadura napierensis</name>
    <dbReference type="NCBI Taxonomy" id="267854"/>
    <lineage>
        <taxon>Bacteria</taxon>
        <taxon>Bacillati</taxon>
        <taxon>Actinomycetota</taxon>
        <taxon>Actinomycetes</taxon>
        <taxon>Streptosporangiales</taxon>
        <taxon>Thermomonosporaceae</taxon>
        <taxon>Actinomadura</taxon>
    </lineage>
</organism>
<accession>A0ABN3A2N3</accession>
<dbReference type="RefSeq" id="WP_344274058.1">
    <property type="nucleotide sequence ID" value="NZ_BAAAMR010000060.1"/>
</dbReference>
<gene>
    <name evidence="1" type="ORF">GCM10009727_58420</name>
</gene>